<evidence type="ECO:0000313" key="17">
    <source>
        <dbReference type="Proteomes" id="UP000694388"/>
    </source>
</evidence>
<feature type="disulfide bond" evidence="12">
    <location>
        <begin position="2586"/>
        <end position="2613"/>
    </location>
</feature>
<feature type="domain" description="Sushi" evidence="15">
    <location>
        <begin position="1076"/>
        <end position="1136"/>
    </location>
</feature>
<keyword evidence="3" id="KW-0812">Transmembrane</keyword>
<evidence type="ECO:0000313" key="16">
    <source>
        <dbReference type="Ensembl" id="ENSEBUP00000025390.1"/>
    </source>
</evidence>
<evidence type="ECO:0000259" key="15">
    <source>
        <dbReference type="PROSITE" id="PS50923"/>
    </source>
</evidence>
<feature type="domain" description="Sushi" evidence="15">
    <location>
        <begin position="2380"/>
        <end position="2437"/>
    </location>
</feature>
<dbReference type="SMART" id="SM00032">
    <property type="entry name" value="CCP"/>
    <property type="match status" value="27"/>
</dbReference>
<feature type="disulfide bond" evidence="12">
    <location>
        <begin position="2706"/>
        <end position="2733"/>
    </location>
</feature>
<name>A0A8C4R6D0_EPTBU</name>
<feature type="domain" description="Sushi" evidence="15">
    <location>
        <begin position="545"/>
        <end position="602"/>
    </location>
</feature>
<evidence type="ECO:0000259" key="14">
    <source>
        <dbReference type="PROSITE" id="PS01180"/>
    </source>
</evidence>
<dbReference type="PANTHER" id="PTHR45656:SF4">
    <property type="entry name" value="PROTEIN CBR-CLEC-78"/>
    <property type="match status" value="1"/>
</dbReference>
<dbReference type="Ensembl" id="ENSEBUT00000025966.1">
    <property type="protein sequence ID" value="ENSEBUP00000025390.1"/>
    <property type="gene ID" value="ENSEBUG00000015649.1"/>
</dbReference>
<feature type="domain" description="CUB" evidence="14">
    <location>
        <begin position="2022"/>
        <end position="2132"/>
    </location>
</feature>
<dbReference type="FunFam" id="2.10.70.10:FF:000002">
    <property type="entry name" value="CUB and Sushi multiple domains 3"/>
    <property type="match status" value="3"/>
</dbReference>
<feature type="domain" description="Sushi" evidence="15">
    <location>
        <begin position="717"/>
        <end position="777"/>
    </location>
</feature>
<feature type="disulfide bond" evidence="12">
    <location>
        <begin position="2953"/>
        <end position="2980"/>
    </location>
</feature>
<protein>
    <recommendedName>
        <fullName evidence="18">CUB and sushi domain-containing protein 1</fullName>
    </recommendedName>
</protein>
<dbReference type="Gene3D" id="2.10.70.10">
    <property type="entry name" value="Complement Module, domain 1"/>
    <property type="match status" value="27"/>
</dbReference>
<feature type="domain" description="Sushi" evidence="15">
    <location>
        <begin position="1788"/>
        <end position="1847"/>
    </location>
</feature>
<dbReference type="InterPro" id="IPR035976">
    <property type="entry name" value="Sushi/SCR/CCP_sf"/>
</dbReference>
<evidence type="ECO:0000256" key="12">
    <source>
        <dbReference type="PROSITE-ProRule" id="PRU00302"/>
    </source>
</evidence>
<feature type="domain" description="Sushi" evidence="15">
    <location>
        <begin position="2128"/>
        <end position="2190"/>
    </location>
</feature>
<reference evidence="16" key="1">
    <citation type="submission" date="2025-05" db="UniProtKB">
        <authorList>
            <consortium name="Ensembl"/>
        </authorList>
    </citation>
    <scope>IDENTIFICATION</scope>
</reference>
<feature type="domain" description="Sushi" evidence="15">
    <location>
        <begin position="2322"/>
        <end position="2379"/>
    </location>
</feature>
<feature type="domain" description="Sushi" evidence="15">
    <location>
        <begin position="890"/>
        <end position="950"/>
    </location>
</feature>
<feature type="disulfide bond" evidence="12">
    <location>
        <begin position="2891"/>
        <end position="2918"/>
    </location>
</feature>
<feature type="disulfide bond" evidence="12">
    <location>
        <begin position="573"/>
        <end position="600"/>
    </location>
</feature>
<dbReference type="Pfam" id="PF00084">
    <property type="entry name" value="Sushi"/>
    <property type="match status" value="26"/>
</dbReference>
<evidence type="ECO:0000256" key="6">
    <source>
        <dbReference type="ARBA" id="ARBA00022989"/>
    </source>
</evidence>
<feature type="domain" description="CUB" evidence="14">
    <location>
        <begin position="952"/>
        <end position="1073"/>
    </location>
</feature>
<evidence type="ECO:0000256" key="5">
    <source>
        <dbReference type="ARBA" id="ARBA00022737"/>
    </source>
</evidence>
<evidence type="ECO:0000256" key="9">
    <source>
        <dbReference type="ARBA" id="ARBA00023180"/>
    </source>
</evidence>
<dbReference type="Ensembl" id="ENSEBUT00000026073.1">
    <property type="protein sequence ID" value="ENSEBUP00000025497.1"/>
    <property type="gene ID" value="ENSEBUG00000015649.1"/>
</dbReference>
<evidence type="ECO:0000256" key="7">
    <source>
        <dbReference type="ARBA" id="ARBA00023136"/>
    </source>
</evidence>
<feature type="domain" description="Sushi" evidence="15">
    <location>
        <begin position="2619"/>
        <end position="2676"/>
    </location>
</feature>
<feature type="domain" description="Sushi" evidence="15">
    <location>
        <begin position="2677"/>
        <end position="2735"/>
    </location>
</feature>
<feature type="domain" description="Sushi" evidence="15">
    <location>
        <begin position="2863"/>
        <end position="2920"/>
    </location>
</feature>
<feature type="domain" description="CUB" evidence="14">
    <location>
        <begin position="1677"/>
        <end position="1785"/>
    </location>
</feature>
<feature type="domain" description="Sushi" evidence="15">
    <location>
        <begin position="2496"/>
        <end position="2557"/>
    </location>
</feature>
<feature type="domain" description="Sushi" evidence="15">
    <location>
        <begin position="1959"/>
        <end position="2020"/>
    </location>
</feature>
<feature type="disulfide bond" evidence="12">
    <location>
        <begin position="212"/>
        <end position="239"/>
    </location>
</feature>
<dbReference type="InterPro" id="IPR051277">
    <property type="entry name" value="SEZ6_CSMD_C4BPB_Regulators"/>
</dbReference>
<feature type="domain" description="Sushi" evidence="15">
    <location>
        <begin position="2983"/>
        <end position="3042"/>
    </location>
</feature>
<dbReference type="FunFam" id="2.60.120.290:FF:000001">
    <property type="entry name" value="CUB and sushi domain-containing protein 3 isoform X1"/>
    <property type="match status" value="7"/>
</dbReference>
<keyword evidence="2 12" id="KW-0768">Sushi</keyword>
<proteinExistence type="inferred from homology"/>
<feature type="disulfide bond" evidence="12">
    <location>
        <begin position="2350"/>
        <end position="2377"/>
    </location>
</feature>
<feature type="domain" description="Sushi" evidence="15">
    <location>
        <begin position="366"/>
        <end position="430"/>
    </location>
</feature>
<evidence type="ECO:0000256" key="11">
    <source>
        <dbReference type="PROSITE-ProRule" id="PRU00059"/>
    </source>
</evidence>
<dbReference type="FunFam" id="2.10.70.10:FF:000011">
    <property type="entry name" value="CUB and sushi domain-containing protein 3 isoform A"/>
    <property type="match status" value="2"/>
</dbReference>
<feature type="disulfide bond" evidence="11">
    <location>
        <begin position="952"/>
        <end position="979"/>
    </location>
</feature>
<feature type="domain" description="CUB" evidence="14">
    <location>
        <begin position="604"/>
        <end position="714"/>
    </location>
</feature>
<dbReference type="Gene3D" id="2.60.120.290">
    <property type="entry name" value="Spermadhesin, CUB domain"/>
    <property type="match status" value="12"/>
</dbReference>
<feature type="domain" description="CUB" evidence="14">
    <location>
        <begin position="779"/>
        <end position="887"/>
    </location>
</feature>
<keyword evidence="17" id="KW-1185">Reference proteome</keyword>
<keyword evidence="6" id="KW-1133">Transmembrane helix</keyword>
<evidence type="ECO:0000256" key="8">
    <source>
        <dbReference type="ARBA" id="ARBA00023157"/>
    </source>
</evidence>
<feature type="domain" description="Sushi" evidence="15">
    <location>
        <begin position="2191"/>
        <end position="2255"/>
    </location>
</feature>
<feature type="region of interest" description="Disordered" evidence="13">
    <location>
        <begin position="2617"/>
        <end position="2639"/>
    </location>
</feature>
<evidence type="ECO:0000256" key="1">
    <source>
        <dbReference type="ARBA" id="ARBA00004370"/>
    </source>
</evidence>
<feature type="domain" description="CUB" evidence="14">
    <location>
        <begin position="432"/>
        <end position="540"/>
    </location>
</feature>
<feature type="domain" description="CUB" evidence="14">
    <location>
        <begin position="1849"/>
        <end position="1956"/>
    </location>
</feature>
<feature type="disulfide bond" evidence="12">
    <location>
        <begin position="2408"/>
        <end position="2435"/>
    </location>
</feature>
<feature type="domain" description="Sushi" evidence="15">
    <location>
        <begin position="2805"/>
        <end position="2862"/>
    </location>
</feature>
<dbReference type="SUPFAM" id="SSF57535">
    <property type="entry name" value="Complement control module/SCR domain"/>
    <property type="match status" value="27"/>
</dbReference>
<dbReference type="CDD" id="cd00033">
    <property type="entry name" value="CCP"/>
    <property type="match status" value="27"/>
</dbReference>
<accession>A0A8C4R6D0</accession>
<evidence type="ECO:0000256" key="13">
    <source>
        <dbReference type="SAM" id="MobiDB-lite"/>
    </source>
</evidence>
<dbReference type="PROSITE" id="PS50923">
    <property type="entry name" value="SUSHI"/>
    <property type="match status" value="27"/>
</dbReference>
<evidence type="ECO:0000256" key="2">
    <source>
        <dbReference type="ARBA" id="ARBA00022659"/>
    </source>
</evidence>
<feature type="domain" description="Sushi" evidence="15">
    <location>
        <begin position="1616"/>
        <end position="1675"/>
    </location>
</feature>
<keyword evidence="5" id="KW-0677">Repeat</keyword>
<dbReference type="CDD" id="cd00041">
    <property type="entry name" value="CUB"/>
    <property type="match status" value="12"/>
</dbReference>
<evidence type="ECO:0000256" key="4">
    <source>
        <dbReference type="ARBA" id="ARBA00022729"/>
    </source>
</evidence>
<feature type="domain" description="CUB" evidence="14">
    <location>
        <begin position="70"/>
        <end position="181"/>
    </location>
</feature>
<feature type="domain" description="Sushi" evidence="15">
    <location>
        <begin position="2558"/>
        <end position="2615"/>
    </location>
</feature>
<dbReference type="InterPro" id="IPR035914">
    <property type="entry name" value="Sperma_CUB_dom_sf"/>
</dbReference>
<dbReference type="PANTHER" id="PTHR45656">
    <property type="entry name" value="PROTEIN CBR-CLEC-78"/>
    <property type="match status" value="1"/>
</dbReference>
<dbReference type="Proteomes" id="UP000694388">
    <property type="component" value="Unplaced"/>
</dbReference>
<dbReference type="Pfam" id="PF00431">
    <property type="entry name" value="CUB"/>
    <property type="match status" value="12"/>
</dbReference>
<feature type="domain" description="CUB" evidence="14">
    <location>
        <begin position="1505"/>
        <end position="1613"/>
    </location>
</feature>
<evidence type="ECO:0008006" key="18">
    <source>
        <dbReference type="Google" id="ProtNLM"/>
    </source>
</evidence>
<feature type="disulfide bond" evidence="12">
    <location>
        <begin position="2466"/>
        <end position="2493"/>
    </location>
</feature>
<feature type="disulfide bond" evidence="12">
    <location>
        <begin position="2528"/>
        <end position="2555"/>
    </location>
</feature>
<feature type="domain" description="CUB" evidence="14">
    <location>
        <begin position="1138"/>
        <end position="1246"/>
    </location>
</feature>
<feature type="domain" description="CUB" evidence="14">
    <location>
        <begin position="1327"/>
        <end position="1435"/>
    </location>
</feature>
<dbReference type="PROSITE" id="PS01180">
    <property type="entry name" value="CUB"/>
    <property type="match status" value="12"/>
</dbReference>
<organism evidence="16 17">
    <name type="scientific">Eptatretus burgeri</name>
    <name type="common">Inshore hagfish</name>
    <dbReference type="NCBI Taxonomy" id="7764"/>
    <lineage>
        <taxon>Eukaryota</taxon>
        <taxon>Metazoa</taxon>
        <taxon>Chordata</taxon>
        <taxon>Craniata</taxon>
        <taxon>Vertebrata</taxon>
        <taxon>Cyclostomata</taxon>
        <taxon>Myxini</taxon>
        <taxon>Myxiniformes</taxon>
        <taxon>Myxinidae</taxon>
        <taxon>Eptatretinae</taxon>
        <taxon>Eptatretus</taxon>
    </lineage>
</organism>
<comment type="caution">
    <text evidence="12">Lacks conserved residue(s) required for the propagation of feature annotation.</text>
</comment>
<dbReference type="GO" id="GO:0016020">
    <property type="term" value="C:membrane"/>
    <property type="evidence" value="ECO:0007669"/>
    <property type="project" value="UniProtKB-SubCell"/>
</dbReference>
<keyword evidence="4" id="KW-0732">Signal</keyword>
<feature type="domain" description="Sushi" evidence="15">
    <location>
        <begin position="1441"/>
        <end position="1503"/>
    </location>
</feature>
<dbReference type="SUPFAM" id="SSF49854">
    <property type="entry name" value="Spermadhesin, CUB domain"/>
    <property type="match status" value="12"/>
</dbReference>
<feature type="domain" description="Sushi" evidence="15">
    <location>
        <begin position="2924"/>
        <end position="2982"/>
    </location>
</feature>
<feature type="domain" description="Sushi" evidence="15">
    <location>
        <begin position="2438"/>
        <end position="2495"/>
    </location>
</feature>
<comment type="similarity">
    <text evidence="10">Belongs to the CSMD family.</text>
</comment>
<comment type="subcellular location">
    <subcellularLocation>
        <location evidence="1">Membrane</location>
    </subcellularLocation>
</comment>
<feature type="domain" description="Sushi" evidence="15">
    <location>
        <begin position="6"/>
        <end position="67"/>
    </location>
</feature>
<feature type="domain" description="Sushi" evidence="15">
    <location>
        <begin position="1249"/>
        <end position="1325"/>
    </location>
</feature>
<evidence type="ECO:0000256" key="10">
    <source>
        <dbReference type="ARBA" id="ARBA00061013"/>
    </source>
</evidence>
<feature type="domain" description="Sushi" evidence="15">
    <location>
        <begin position="2736"/>
        <end position="2804"/>
    </location>
</feature>
<sequence>MGAEGKICPDPGVPGNGSRVGTDFLLGAAVEFFCNEGFILLGPKQVTCQRLADSIAAWSGPAPDCKARTCGEKVKGPRGSISSPNYPGFYSGNSHCIWLISAITPRKVIEARFEEFDLERGYDTLVIGDGTEPGDPRTVLHILTGADVPDLVVSISNHLWIYLQTDETISSTGFKLNYQEIEDNTCGDPGILEHGRREGKSFTHGSVLSFECNNAFELVGPKAIHCQNDNQWTENIPRCISSCFFNYTALAGEVLSPNYPSAYDGDLHCTWMIIAAPEGRIHLTFVDLDLELHFDFLTVRDGLSPDAPSLGTFTGTRLAPGTRPGAAGLPGSLVSGPGGLLRLEFHSDHSVAGRGFNISYSTFGLGDCPDPGIPIGGYRQGDRFRPGDSTMFSCRPGLQLHGAQTLTCQEIGPQGERRAHWSEPVPSCQASCGGHLTGSHGVLYSPGWPAVYPNSATCQWTIDVDEASTIKLTFESFQTEPEYDVLEVFDGISASTPLLAALHGTATPAFVASSRNHLCLVFTSDNSHTEAGFHLSFKRVPRGGHVCPDPGIPAHGHRDRADFFPGAEITLSCDPGYHLDGHHTLTCQGNGRWSHPYPTCTAPCGGYYQASSGIILSPGFPDSYPNFLNCTWTVEVSFGKGVQFFFHVFHLESQHDYLLVSENGSFARPLARLSGSALPAPLRAGLHGNFRAQLRFISDFSMVYEGFNISFEEYDLEPCQDPGIPKFGHRVADAKLRVGDRVKFGCEPGYRLVGTTTITCLGGARRVWSAPLPRCVVECGATLRTGQGWLLSPNYPGSYGPNHECVYSIEVSSGHGIQLTSRSFQLGPGDVVKVYDGRDNFARPLGAFTGTAMQGVIINSTSNNLWLEFDSVSNGYGPGFELEYSSFELLRCSRPTTPSFGYVVRDEGRFSGSSVEFACEPGYSLQGHSVLTCLTGTRRTWDHMVPRCVAECGGNIRGLESGTILSPGYPAPYDHSLHCVWNIQVESGYAVSLHFEVFDTEAMHDMLRIWDGAPKISGQDLRLNHYGPATLLVELSGPGPVQDVHGTCSQLTLHFDTDFFISKQGFILHFSSAKVSECREAEVPQNGTRSVAGRSPGDTLHFQCDPGYQLDGAPTITCVQQGKRFYWNPPPPSCIAPCGGNLSGPSGMVLSPNYPHRYPTGKDCAWTISVSRGHILGLNFINFDLESGYDFLDVYDGPDEYAVLLGSFHGSGLPPRLESSGGDLHLVFRSDGTVGHAGFHLEYQEKARESCYQPDHVRNASRVNGPVLGSSLSASSLPGSSHLGSTITFVCEDGYILQGRSTLTCVAAGADARPTWDYPPPTCEAQCGGHVTGDFGTILSPGFPDNYPASQSCLYRITVADGHVVFAQFKEFSTAPSDMLEVWDGDSDQAPSLISLSGEHTGENLPLSASSHIMLRFTSQANSSQRGFHLIYQAMQRSSASQCASLPEPKFGQRLDGGGTRAGAVAIFSCLPGFVLQGPQNMTCLASESGPAHWNGSLPSCLIPCGGNLTELQGTILSPGYPDPYDNNLSCSWLIELEQGNGIQLQVHSFETEQNWDLLEVFDGSDTSAVRLGSFSGTAVPALLNSTSNHLLLTFHSDISVSGAGFRLQYTAVGLASCREPETQNELRRNGNRFLVNDVVSFQCEPGFTLEGRSHITCMPGPVRRWNAPPPLCIARCGGMTSDLSGVILSPGYPGHYPSNQNCTWTIHLPVGFGVYLEYLNFSTEATHDFLELLSGVGAATRVIGRFSGSRLPPTLISTTHQTSLYFHSDFSQHGPGFRIRYQAYQLSLCPDPNPFANGIVHGNDFSVGHSVLFECFSGYQLVGHMVLTCLPGASRTWDNSLPSCEAPCGRNISDMNGTIYSPGYPADYHELQDCIWVISVPHGYGVFINFTQLRTEPVYDYITIWDGASNDSPELGQFSGNTALESVSGRSNLVRIKFHSDFSTGGFFVLHYYAYQLRACLPAPDVPNAHKLEEHEEFHIGSVVKYTCFPGYTLLGDDLMTCTLGPRLQHSTPPPVCVAVCPVAETITESSGVIVSPSQPSTHPCSWTVTVTAGHNISIMVDEFWGRQALDSLEVFDGPDARSPRLLLLSGNVSGPARVTSQGEKIYIYWTGQPGTESRFRLHFGASYCSRPVVPGHARVAGVADALPGAVALWSCHGGHRLIGQNKSRCKMTRWGWPEWDSEPPICPALTCGVPTAPVAGLVQVEGLAIRSRASYHCFPGFEARGGRGTDAGWSICQASGTWSNRNRPPECSVASCSSLQTLSLQNGAWSPVGGVAHPLFGSRVLLSCHSGYHLLGPHIMTCLPNGTWSWAGERPSCHIIQCGELATPPNGRKIGTQVHFGATSIFTCNSGYTLLGSAGRQCLHTGLWSGTESRCIAGHCGVPEPVVNGQVIGEAYAYRDTVVYQCLPGFRLVGPSVRFCQQDHRWSGQTPACVSISCGQPPAPAYGALHGTNFDLHDIVNFSCRLGYIRRGAAHAHCLPSGLWSNQSPICQVRNCTDPGIVPEATRRRRAKSQGWPYGSLATFHCNHGYLLLGSAVLTCQANGQWDRPLPVCAAVNCGTPAVPPHALLHGSNFTYGGRITYHCEDKRRLIGPASRVCQDDGHWSAHPPHCSGENEEGCGHPGSPHNGWQNGKERTPGSTVQFSCEKGYLLRGSAQRTCLSNGTWSGSQLECHAVSCGNPGVPANGLVLEAFSPHYPSSVTYACREGWTMVNPHTRHCQRNGTWSGELPSCLVVSCGDPGVSANAIRIGEDFTYGATVTYNCRPGQRVTSDPNEHPQEYQSISQRTCLKDGTWGGQVLQCQKITCGRPPPILNGEPETTNFQWGATMTYQCAPGYQLSHPALLSCDGLGQWSGEVPQCLPMFCGDPGIPANGGRRGQSFTFQSEVTFFCQPPYRLTGSTSRICTAQGIWSGSQARCIDPVLTTCSDPGTPKNGDQNYTMGYQVGAEVHFSCREGFHVQGSTSRTCLPDLHWSGQKPNCVGHACHQPETPTHAEVSGLDIPALGYTLLYTCQEGYYISGGSEHRTCRSDGSWSGKLPHCVFGSKRGFAGISSSETALPKAPVPANVFAEGFTWQGFYSYLGKRRRLVLHVTRFESTEGRVNVTFSDISNDIDLSGTYRDIEARLVLHLNGEKIPGHFAEQGWKMDGFVSPCFVRYVIEMINP</sequence>
<feature type="disulfide bond" evidence="12">
    <location>
        <begin position="2647"/>
        <end position="2674"/>
    </location>
</feature>
<keyword evidence="9" id="KW-0325">Glycoprotein</keyword>
<dbReference type="InterPro" id="IPR000859">
    <property type="entry name" value="CUB_dom"/>
</dbReference>
<dbReference type="InterPro" id="IPR000436">
    <property type="entry name" value="Sushi_SCR_CCP_dom"/>
</dbReference>
<dbReference type="GeneTree" id="ENSGT00940000155701"/>
<feature type="domain" description="Sushi" evidence="15">
    <location>
        <begin position="2256"/>
        <end position="2321"/>
    </location>
</feature>
<feature type="domain" description="Sushi" evidence="15">
    <location>
        <begin position="184"/>
        <end position="241"/>
    </location>
</feature>
<keyword evidence="8 12" id="KW-1015">Disulfide bond</keyword>
<evidence type="ECO:0000256" key="3">
    <source>
        <dbReference type="ARBA" id="ARBA00022692"/>
    </source>
</evidence>
<feature type="domain" description="CUB" evidence="14">
    <location>
        <begin position="243"/>
        <end position="363"/>
    </location>
</feature>
<keyword evidence="7" id="KW-0472">Membrane</keyword>
<feature type="disulfide bond" evidence="12">
    <location>
        <begin position="2833"/>
        <end position="2860"/>
    </location>
</feature>
<dbReference type="SMART" id="SM00042">
    <property type="entry name" value="CUB"/>
    <property type="match status" value="12"/>
</dbReference>